<keyword evidence="2" id="KW-0479">Metal-binding</keyword>
<feature type="domain" description="HAT C-terminal dimerisation" evidence="7">
    <location>
        <begin position="609"/>
        <end position="681"/>
    </location>
</feature>
<dbReference type="SUPFAM" id="SSF53098">
    <property type="entry name" value="Ribonuclease H-like"/>
    <property type="match status" value="1"/>
</dbReference>
<comment type="subcellular location">
    <subcellularLocation>
        <location evidence="1">Nucleus</location>
    </subcellularLocation>
</comment>
<dbReference type="InterPro" id="IPR012337">
    <property type="entry name" value="RNaseH-like_sf"/>
</dbReference>
<dbReference type="HOGENOM" id="CLU_402051_0_0_1"/>
<keyword evidence="4" id="KW-0862">Zinc</keyword>
<keyword evidence="3" id="KW-0863">Zinc-finger</keyword>
<evidence type="ECO:0000313" key="9">
    <source>
        <dbReference type="Proteomes" id="UP000017559"/>
    </source>
</evidence>
<comment type="caution">
    <text evidence="8">The sequence shown here is derived from an EMBL/GenBank/DDBJ whole genome shotgun (WGS) entry which is preliminary data.</text>
</comment>
<dbReference type="InterPro" id="IPR008906">
    <property type="entry name" value="HATC_C_dom"/>
</dbReference>
<dbReference type="PANTHER" id="PTHR46481:SF10">
    <property type="entry name" value="ZINC FINGER BED DOMAIN-CONTAINING PROTEIN 39"/>
    <property type="match status" value="1"/>
</dbReference>
<evidence type="ECO:0000313" key="8">
    <source>
        <dbReference type="EMBL" id="ESK81748.1"/>
    </source>
</evidence>
<dbReference type="OrthoDB" id="3250324at2759"/>
<organism evidence="8 9">
    <name type="scientific">Moniliophthora roreri (strain MCA 2997)</name>
    <name type="common">Cocoa frosty pod rot fungus</name>
    <name type="synonym">Crinipellis roreri</name>
    <dbReference type="NCBI Taxonomy" id="1381753"/>
    <lineage>
        <taxon>Eukaryota</taxon>
        <taxon>Fungi</taxon>
        <taxon>Dikarya</taxon>
        <taxon>Basidiomycota</taxon>
        <taxon>Agaricomycotina</taxon>
        <taxon>Agaricomycetes</taxon>
        <taxon>Agaricomycetidae</taxon>
        <taxon>Agaricales</taxon>
        <taxon>Marasmiineae</taxon>
        <taxon>Marasmiaceae</taxon>
        <taxon>Moniliophthora</taxon>
    </lineage>
</organism>
<evidence type="ECO:0000256" key="4">
    <source>
        <dbReference type="ARBA" id="ARBA00022833"/>
    </source>
</evidence>
<name>V2W4M6_MONRO</name>
<feature type="non-terminal residue" evidence="8">
    <location>
        <position position="1"/>
    </location>
</feature>
<reference evidence="8 9" key="1">
    <citation type="journal article" date="2014" name="BMC Genomics">
        <title>Genome and secretome analysis of the hemibiotrophic fungal pathogen, Moniliophthora roreri, which causes frosty pod rot disease of cacao: mechanisms of the biotrophic and necrotrophic phases.</title>
        <authorList>
            <person name="Meinhardt L.W."/>
            <person name="Costa G.G.L."/>
            <person name="Thomazella D.P.T."/>
            <person name="Teixeira P.J.P.L."/>
            <person name="Carazzolle M.F."/>
            <person name="Schuster S.C."/>
            <person name="Carlson J.E."/>
            <person name="Guiltinan M.J."/>
            <person name="Mieczkowski P."/>
            <person name="Farmer A."/>
            <person name="Ramaraj T."/>
            <person name="Crozier J."/>
            <person name="Davis R.E."/>
            <person name="Shao J."/>
            <person name="Melnick R.L."/>
            <person name="Pereira G.A.G."/>
            <person name="Bailey B.A."/>
        </authorList>
    </citation>
    <scope>NUCLEOTIDE SEQUENCE [LARGE SCALE GENOMIC DNA]</scope>
    <source>
        <strain evidence="8 9">MCA 2997</strain>
    </source>
</reference>
<feature type="region of interest" description="Disordered" evidence="6">
    <location>
        <begin position="1"/>
        <end position="53"/>
    </location>
</feature>
<protein>
    <submittedName>
        <fullName evidence="8">Hat family dimerization domain-containing protein</fullName>
    </submittedName>
</protein>
<proteinExistence type="predicted"/>
<keyword evidence="5" id="KW-0539">Nucleus</keyword>
<dbReference type="PANTHER" id="PTHR46481">
    <property type="entry name" value="ZINC FINGER BED DOMAIN-CONTAINING PROTEIN 4"/>
    <property type="match status" value="1"/>
</dbReference>
<dbReference type="GO" id="GO:0046983">
    <property type="term" value="F:protein dimerization activity"/>
    <property type="evidence" value="ECO:0007669"/>
    <property type="project" value="InterPro"/>
</dbReference>
<evidence type="ECO:0000259" key="7">
    <source>
        <dbReference type="Pfam" id="PF05699"/>
    </source>
</evidence>
<dbReference type="AlphaFoldDB" id="V2W4M6"/>
<evidence type="ECO:0000256" key="1">
    <source>
        <dbReference type="ARBA" id="ARBA00004123"/>
    </source>
</evidence>
<dbReference type="GO" id="GO:0005634">
    <property type="term" value="C:nucleus"/>
    <property type="evidence" value="ECO:0007669"/>
    <property type="project" value="UniProtKB-SubCell"/>
</dbReference>
<evidence type="ECO:0000256" key="3">
    <source>
        <dbReference type="ARBA" id="ARBA00022771"/>
    </source>
</evidence>
<dbReference type="GO" id="GO:0008270">
    <property type="term" value="F:zinc ion binding"/>
    <property type="evidence" value="ECO:0007669"/>
    <property type="project" value="UniProtKB-KW"/>
</dbReference>
<dbReference type="InterPro" id="IPR052035">
    <property type="entry name" value="ZnF_BED_domain_contain"/>
</dbReference>
<sequence length="685" mass="78315">EDFKWDDTSSDSADENNPLATPTPCARTRSDNDKTPQASRHVPLPQARPSVQRLPAHSRHMVTDFTCTPQRTAGTGKAGRCDKCANDVHTLFTETEMEYICNICFELKSKSEFPEMFKVQTYETTSSITNMHNHLMLPTHIPIWIAHCDCLGIPIKALTVIKKVEAYRSEHSIEVPAVVATQAFEKFSIQGLTQLLMEVIIAEDLPITFVESEQVICLVLYMRQDLTKGQILGRTTMTKVIIETWHQKMYELAAEMKLTLGKISFTCDRWTDLNLFPFITITTHWIKEVVIMEKTKCGVQTRTLLEFRSDVIAFHEVPVSHTGAHLGEAFLYLVNWLGLLKKIGWITCDNATNNDAMFERLEYRLEGMGIDFHYTHNHIRCFAHIIHFAITAILYYMDKEDLAAIFAAKDGGTLPSTHEPGVLTRMRGMVQECRASSQQQIAFDKLIRAAQDGCQLVLVKDISNCWSSSHHMLHRALELRPQLEDFRLDQVHGADIGPYILHKYEWEAIKVELQGIYPEFSSIIQHGINKLEDYLNQVKDVPAYFLSMLVHPNIKMDWIEQNVCHHKTDILDTFHDEWAWDILQLGQRQQNFGEGTIEAEAATYLYKDTTLASDDKDGLVKYWEANHEKYPTIFALAVDLLPIQGTSVPCKRLFSSSRHTKTDLRTQLGNELMEATQIVKNSIKH</sequence>
<evidence type="ECO:0000256" key="2">
    <source>
        <dbReference type="ARBA" id="ARBA00022723"/>
    </source>
</evidence>
<evidence type="ECO:0000256" key="5">
    <source>
        <dbReference type="ARBA" id="ARBA00023242"/>
    </source>
</evidence>
<dbReference type="Pfam" id="PF05699">
    <property type="entry name" value="Dimer_Tnp_hAT"/>
    <property type="match status" value="1"/>
</dbReference>
<evidence type="ECO:0000256" key="6">
    <source>
        <dbReference type="SAM" id="MobiDB-lite"/>
    </source>
</evidence>
<dbReference type="EMBL" id="AWSO01002268">
    <property type="protein sequence ID" value="ESK81748.1"/>
    <property type="molecule type" value="Genomic_DNA"/>
</dbReference>
<dbReference type="Proteomes" id="UP000017559">
    <property type="component" value="Unassembled WGS sequence"/>
</dbReference>
<gene>
    <name evidence="8" type="ORF">Moror_5450</name>
</gene>
<accession>V2W4M6</accession>
<keyword evidence="9" id="KW-1185">Reference proteome</keyword>
<dbReference type="KEGG" id="mrr:Moror_5450"/>